<dbReference type="InterPro" id="IPR043502">
    <property type="entry name" value="DNA/RNA_pol_sf"/>
</dbReference>
<dbReference type="RefSeq" id="WP_027473904.1">
    <property type="nucleotide sequence ID" value="NZ_KI912108.1"/>
</dbReference>
<dbReference type="Pfam" id="PF00078">
    <property type="entry name" value="RVT_1"/>
    <property type="match status" value="1"/>
</dbReference>
<dbReference type="GO" id="GO:0003964">
    <property type="term" value="F:RNA-directed DNA polymerase activity"/>
    <property type="evidence" value="ECO:0007669"/>
    <property type="project" value="UniProtKB-KW"/>
</dbReference>
<sequence length="297" mass="35213">MIVEKGIPMSSTKKVQKREKISQTKYFREKNAIAYCTKKEFLKNNINLIKSKNNKTGIPQGSPISATLANVYMLEFDELLFNKINEIGGYYQRYSDDLIVIYETRYEAEISDFILDLIKDLAKLEIHPKKTQTYRFRNIEKVNSCFHVDYLTKKESQNRKLEYLGFSYDGEKVLIKSSGFSKFYRSMKRSLKKSASLAINGKNPDNSIFKSSLYKRFTHRGAKRRLIYKPKKDNPKEYKPTKKYYWGNYISYINKANYSMRELNGDDSIKKQGRRFWNRFHLLLQFQVNRVNDKKSK</sequence>
<keyword evidence="3" id="KW-1185">Reference proteome</keyword>
<comment type="caution">
    <text evidence="2">The sequence shown here is derived from an EMBL/GenBank/DDBJ whole genome shotgun (WGS) entry which is preliminary data.</text>
</comment>
<proteinExistence type="predicted"/>
<dbReference type="InterPro" id="IPR000477">
    <property type="entry name" value="RT_dom"/>
</dbReference>
<organism evidence="2 3">
    <name type="scientific">Saccharicrinis fermentans DSM 9555 = JCM 21142</name>
    <dbReference type="NCBI Taxonomy" id="869213"/>
    <lineage>
        <taxon>Bacteria</taxon>
        <taxon>Pseudomonadati</taxon>
        <taxon>Bacteroidota</taxon>
        <taxon>Bacteroidia</taxon>
        <taxon>Marinilabiliales</taxon>
        <taxon>Marinilabiliaceae</taxon>
        <taxon>Saccharicrinis</taxon>
    </lineage>
</organism>
<dbReference type="AlphaFoldDB" id="W7YU72"/>
<evidence type="ECO:0000313" key="2">
    <source>
        <dbReference type="EMBL" id="GAF06009.1"/>
    </source>
</evidence>
<protein>
    <submittedName>
        <fullName evidence="2">Retron-type reverse transcriptase</fullName>
    </submittedName>
</protein>
<evidence type="ECO:0000259" key="1">
    <source>
        <dbReference type="PROSITE" id="PS50878"/>
    </source>
</evidence>
<keyword evidence="2" id="KW-0548">Nucleotidyltransferase</keyword>
<dbReference type="SUPFAM" id="SSF56672">
    <property type="entry name" value="DNA/RNA polymerases"/>
    <property type="match status" value="1"/>
</dbReference>
<dbReference type="Proteomes" id="UP000019402">
    <property type="component" value="Unassembled WGS sequence"/>
</dbReference>
<reference evidence="2 3" key="1">
    <citation type="journal article" date="2014" name="Genome Announc.">
        <title>Draft Genome Sequence of Cytophaga fermentans JCM 21142T, a Facultative Anaerobe Isolated from Marine Mud.</title>
        <authorList>
            <person name="Starns D."/>
            <person name="Oshima K."/>
            <person name="Suda W."/>
            <person name="Iino T."/>
            <person name="Yuki M."/>
            <person name="Inoue J."/>
            <person name="Kitamura K."/>
            <person name="Iida T."/>
            <person name="Darby A."/>
            <person name="Hattori M."/>
            <person name="Ohkuma M."/>
        </authorList>
    </citation>
    <scope>NUCLEOTIDE SEQUENCE [LARGE SCALE GENOMIC DNA]</scope>
    <source>
        <strain evidence="2 3">JCM 21142</strain>
    </source>
</reference>
<gene>
    <name evidence="2" type="ORF">JCM21142_134776</name>
</gene>
<dbReference type="STRING" id="869213.GCA_000517085_04760"/>
<feature type="domain" description="Reverse transcriptase" evidence="1">
    <location>
        <begin position="1"/>
        <end position="168"/>
    </location>
</feature>
<evidence type="ECO:0000313" key="3">
    <source>
        <dbReference type="Proteomes" id="UP000019402"/>
    </source>
</evidence>
<keyword evidence="2" id="KW-0808">Transferase</keyword>
<dbReference type="eggNOG" id="COG3344">
    <property type="taxonomic scope" value="Bacteria"/>
</dbReference>
<accession>W7YU72</accession>
<dbReference type="EMBL" id="BAMD01000216">
    <property type="protein sequence ID" value="GAF06009.1"/>
    <property type="molecule type" value="Genomic_DNA"/>
</dbReference>
<keyword evidence="2" id="KW-0695">RNA-directed DNA polymerase</keyword>
<dbReference type="PROSITE" id="PS50878">
    <property type="entry name" value="RT_POL"/>
    <property type="match status" value="1"/>
</dbReference>
<name>W7YU72_9BACT</name>